<evidence type="ECO:0000256" key="3">
    <source>
        <dbReference type="ARBA" id="ARBA00022475"/>
    </source>
</evidence>
<dbReference type="KEGG" id="plue:EWM63_26020"/>
<evidence type="ECO:0000256" key="7">
    <source>
        <dbReference type="ARBA" id="ARBA00022989"/>
    </source>
</evidence>
<evidence type="ECO:0000256" key="1">
    <source>
        <dbReference type="ARBA" id="ARBA00004651"/>
    </source>
</evidence>
<keyword evidence="5 10" id="KW-0812">Transmembrane</keyword>
<dbReference type="PANTHER" id="PTHR33121:SF79">
    <property type="entry name" value="CYCLIC DI-GMP PHOSPHODIESTERASE PDED-RELATED"/>
    <property type="match status" value="1"/>
</dbReference>
<evidence type="ECO:0000256" key="8">
    <source>
        <dbReference type="ARBA" id="ARBA00023136"/>
    </source>
</evidence>
<dbReference type="EMBL" id="CP035913">
    <property type="protein sequence ID" value="QBE66015.1"/>
    <property type="molecule type" value="Genomic_DNA"/>
</dbReference>
<proteinExistence type="predicted"/>
<dbReference type="AlphaFoldDB" id="A0A4P6L3Z1"/>
<dbReference type="GO" id="GO:0071111">
    <property type="term" value="F:cyclic-guanylate-specific phosphodiesterase activity"/>
    <property type="evidence" value="ECO:0007669"/>
    <property type="project" value="UniProtKB-EC"/>
</dbReference>
<dbReference type="InterPro" id="IPR035919">
    <property type="entry name" value="EAL_sf"/>
</dbReference>
<dbReference type="PANTHER" id="PTHR33121">
    <property type="entry name" value="CYCLIC DI-GMP PHOSPHODIESTERASE PDEF"/>
    <property type="match status" value="1"/>
</dbReference>
<evidence type="ECO:0000256" key="2">
    <source>
        <dbReference type="ARBA" id="ARBA00012282"/>
    </source>
</evidence>
<keyword evidence="4" id="KW-0973">c-di-GMP</keyword>
<dbReference type="OrthoDB" id="9813903at2"/>
<dbReference type="InterPro" id="IPR050706">
    <property type="entry name" value="Cyclic-di-GMP_PDE-like"/>
</dbReference>
<gene>
    <name evidence="12" type="ORF">EWM63_26020</name>
</gene>
<accession>A0A4P6L3Z1</accession>
<keyword evidence="7 10" id="KW-1133">Transmembrane helix</keyword>
<evidence type="ECO:0000256" key="9">
    <source>
        <dbReference type="ARBA" id="ARBA00034290"/>
    </source>
</evidence>
<dbReference type="InterPro" id="IPR001633">
    <property type="entry name" value="EAL_dom"/>
</dbReference>
<evidence type="ECO:0000256" key="6">
    <source>
        <dbReference type="ARBA" id="ARBA00022801"/>
    </source>
</evidence>
<organism evidence="12 13">
    <name type="scientific">Pseudoduganella lutea</name>
    <dbReference type="NCBI Taxonomy" id="321985"/>
    <lineage>
        <taxon>Bacteria</taxon>
        <taxon>Pseudomonadati</taxon>
        <taxon>Pseudomonadota</taxon>
        <taxon>Betaproteobacteria</taxon>
        <taxon>Burkholderiales</taxon>
        <taxon>Oxalobacteraceae</taxon>
        <taxon>Telluria group</taxon>
        <taxon>Pseudoduganella</taxon>
    </lineage>
</organism>
<evidence type="ECO:0000256" key="10">
    <source>
        <dbReference type="SAM" id="Phobius"/>
    </source>
</evidence>
<reference evidence="12 13" key="1">
    <citation type="submission" date="2019-02" db="EMBL/GenBank/DDBJ databases">
        <title>Draft Genome Sequences of Six Type Strains of the Genus Massilia.</title>
        <authorList>
            <person name="Miess H."/>
            <person name="Frediansyhah A."/>
            <person name="Gross H."/>
        </authorList>
    </citation>
    <scope>NUCLEOTIDE SEQUENCE [LARGE SCALE GENOMIC DNA]</scope>
    <source>
        <strain evidence="12 13">DSM 17473</strain>
    </source>
</reference>
<dbReference type="PROSITE" id="PS50883">
    <property type="entry name" value="EAL"/>
    <property type="match status" value="1"/>
</dbReference>
<keyword evidence="8 10" id="KW-0472">Membrane</keyword>
<dbReference type="Proteomes" id="UP000290637">
    <property type="component" value="Chromosome"/>
</dbReference>
<evidence type="ECO:0000313" key="12">
    <source>
        <dbReference type="EMBL" id="QBE66015.1"/>
    </source>
</evidence>
<dbReference type="Pfam" id="PF12792">
    <property type="entry name" value="CSS-motif"/>
    <property type="match status" value="1"/>
</dbReference>
<name>A0A4P6L3Z1_9BURK</name>
<protein>
    <recommendedName>
        <fullName evidence="2">cyclic-guanylate-specific phosphodiesterase</fullName>
        <ecNumber evidence="2">3.1.4.52</ecNumber>
    </recommendedName>
</protein>
<dbReference type="Pfam" id="PF00563">
    <property type="entry name" value="EAL"/>
    <property type="match status" value="1"/>
</dbReference>
<comment type="subcellular location">
    <subcellularLocation>
        <location evidence="1">Cell membrane</location>
        <topology evidence="1">Multi-pass membrane protein</topology>
    </subcellularLocation>
</comment>
<evidence type="ECO:0000259" key="11">
    <source>
        <dbReference type="PROSITE" id="PS50883"/>
    </source>
</evidence>
<evidence type="ECO:0000256" key="5">
    <source>
        <dbReference type="ARBA" id="ARBA00022692"/>
    </source>
</evidence>
<evidence type="ECO:0000313" key="13">
    <source>
        <dbReference type="Proteomes" id="UP000290637"/>
    </source>
</evidence>
<evidence type="ECO:0000256" key="4">
    <source>
        <dbReference type="ARBA" id="ARBA00022636"/>
    </source>
</evidence>
<keyword evidence="3" id="KW-1003">Cell membrane</keyword>
<keyword evidence="13" id="KW-1185">Reference proteome</keyword>
<dbReference type="Gene3D" id="3.20.20.450">
    <property type="entry name" value="EAL domain"/>
    <property type="match status" value="1"/>
</dbReference>
<dbReference type="CDD" id="cd01948">
    <property type="entry name" value="EAL"/>
    <property type="match status" value="1"/>
</dbReference>
<dbReference type="SUPFAM" id="SSF141868">
    <property type="entry name" value="EAL domain-like"/>
    <property type="match status" value="1"/>
</dbReference>
<comment type="catalytic activity">
    <reaction evidence="9">
        <text>3',3'-c-di-GMP + H2O = 5'-phosphoguanylyl(3'-&gt;5')guanosine + H(+)</text>
        <dbReference type="Rhea" id="RHEA:24902"/>
        <dbReference type="ChEBI" id="CHEBI:15377"/>
        <dbReference type="ChEBI" id="CHEBI:15378"/>
        <dbReference type="ChEBI" id="CHEBI:58754"/>
        <dbReference type="ChEBI" id="CHEBI:58805"/>
        <dbReference type="EC" id="3.1.4.52"/>
    </reaction>
</comment>
<dbReference type="InterPro" id="IPR024744">
    <property type="entry name" value="CSS-motif_dom"/>
</dbReference>
<feature type="transmembrane region" description="Helical" evidence="10">
    <location>
        <begin position="269"/>
        <end position="288"/>
    </location>
</feature>
<sequence>MRRCRTSGCRQGAREGRTLMKNVLRNRFLLACTILAALGALLAPPWLAWREADRHAYATQADLALRYARQVGHRADEMVRQSLGGIRQLAQSRDAPCASGQLALMRRIDLTSTYIQTIGHVRDGVIRCSSQGNTPMPLGNHILRASDGLKVYSHVPVEGDTTTRMMAIERDGYVALLHTDLPLDASSAIPGMSLAALHLERRPDEPLSMSTGFVDRAWLKRLGNRREVTFTDGRYLVAVTRSPLFPSAGVAALPLADLPAHRHVVALRLVPAGVVAGIAMAAALLLLARKQTSLATALRKGLRDNEFFMLYQPVVALQSGQCVGAEALLRWRRSTGELIGPDVFIPLAEQTGTITALTARVLELVEHDTRHFLAAHPAFHVAVNVSTTDLESDPIVELFDAMLARGGIVAANLVVEITERGILDIEAARTVIGALRARGIKVAIDDFGTGYAGLSYLESLHVDALKIDRSFIEAIGTTAPTNQVVSHIIAMASAMRLVMVAEGVETPAQADYLRTWKVEYAQGWLYGQPQPFEAVAALATSGATLAPRFAGAAATS</sequence>
<feature type="domain" description="EAL" evidence="11">
    <location>
        <begin position="291"/>
        <end position="543"/>
    </location>
</feature>
<keyword evidence="6" id="KW-0378">Hydrolase</keyword>
<dbReference type="SMART" id="SM00052">
    <property type="entry name" value="EAL"/>
    <property type="match status" value="1"/>
</dbReference>
<dbReference type="EC" id="3.1.4.52" evidence="2"/>
<dbReference type="GO" id="GO:0005886">
    <property type="term" value="C:plasma membrane"/>
    <property type="evidence" value="ECO:0007669"/>
    <property type="project" value="UniProtKB-SubCell"/>
</dbReference>